<evidence type="ECO:0000256" key="2">
    <source>
        <dbReference type="ARBA" id="ARBA00022517"/>
    </source>
</evidence>
<dbReference type="SMART" id="SM00732">
    <property type="entry name" value="YqgFc"/>
    <property type="match status" value="1"/>
</dbReference>
<keyword evidence="2 5" id="KW-0690">Ribosome biogenesis</keyword>
<dbReference type="PANTHER" id="PTHR33317:SF4">
    <property type="entry name" value="POLYNUCLEOTIDYL TRANSFERASE, RIBONUCLEASE H-LIKE SUPERFAMILY PROTEIN"/>
    <property type="match status" value="1"/>
</dbReference>
<evidence type="ECO:0000256" key="1">
    <source>
        <dbReference type="ARBA" id="ARBA00022490"/>
    </source>
</evidence>
<dbReference type="NCBIfam" id="TIGR00250">
    <property type="entry name" value="RNAse_H_YqgF"/>
    <property type="match status" value="1"/>
</dbReference>
<comment type="similarity">
    <text evidence="5">Belongs to the YqgF HJR family.</text>
</comment>
<name>A0A5C5Z5U6_9BACT</name>
<dbReference type="InterPro" id="IPR005227">
    <property type="entry name" value="YqgF"/>
</dbReference>
<evidence type="ECO:0000256" key="5">
    <source>
        <dbReference type="HAMAP-Rule" id="MF_00651"/>
    </source>
</evidence>
<comment type="subcellular location">
    <subcellularLocation>
        <location evidence="5">Cytoplasm</location>
    </subcellularLocation>
</comment>
<evidence type="ECO:0000313" key="7">
    <source>
        <dbReference type="EMBL" id="TWT82678.1"/>
    </source>
</evidence>
<dbReference type="SUPFAM" id="SSF53098">
    <property type="entry name" value="Ribonuclease H-like"/>
    <property type="match status" value="1"/>
</dbReference>
<dbReference type="GO" id="GO:0000967">
    <property type="term" value="P:rRNA 5'-end processing"/>
    <property type="evidence" value="ECO:0007669"/>
    <property type="project" value="UniProtKB-UniRule"/>
</dbReference>
<dbReference type="Proteomes" id="UP000315010">
    <property type="component" value="Unassembled WGS sequence"/>
</dbReference>
<comment type="caution">
    <text evidence="7">The sequence shown here is derived from an EMBL/GenBank/DDBJ whole genome shotgun (WGS) entry which is preliminary data.</text>
</comment>
<dbReference type="EC" id="3.1.-.-" evidence="5"/>
<proteinExistence type="inferred from homology"/>
<dbReference type="InterPro" id="IPR006641">
    <property type="entry name" value="YqgF/RNaseH-like_dom"/>
</dbReference>
<keyword evidence="3 5" id="KW-0540">Nuclease</keyword>
<dbReference type="EMBL" id="SJPJ01000001">
    <property type="protein sequence ID" value="TWT82678.1"/>
    <property type="molecule type" value="Genomic_DNA"/>
</dbReference>
<dbReference type="GO" id="GO:0005829">
    <property type="term" value="C:cytosol"/>
    <property type="evidence" value="ECO:0007669"/>
    <property type="project" value="TreeGrafter"/>
</dbReference>
<accession>A0A5C5Z5U6</accession>
<dbReference type="OrthoDB" id="9790539at2"/>
<keyword evidence="8" id="KW-1185">Reference proteome</keyword>
<evidence type="ECO:0000259" key="6">
    <source>
        <dbReference type="SMART" id="SM00732"/>
    </source>
</evidence>
<sequence length="170" mass="18705">MSEELAANDFPTSGRIAAVDFGSVRIGIAICDPDRILASPYEVHPATDWQQDGGYYRRLTESERVVGFVVGLPIHLDGGESEKSKQCREFAQWLMKETAVPVRLFDERFTTADAKNRMAGAGYTRSKKKKRMDAVAAFVLLESFIEACRYRGEIAGEPVDSPPEGGEGLG</sequence>
<dbReference type="InterPro" id="IPR037027">
    <property type="entry name" value="YqgF/RNaseH-like_dom_sf"/>
</dbReference>
<dbReference type="AlphaFoldDB" id="A0A5C5Z5U6"/>
<dbReference type="CDD" id="cd16964">
    <property type="entry name" value="YqgF"/>
    <property type="match status" value="1"/>
</dbReference>
<dbReference type="Pfam" id="PF03652">
    <property type="entry name" value="RuvX"/>
    <property type="match status" value="1"/>
</dbReference>
<dbReference type="HAMAP" id="MF_00651">
    <property type="entry name" value="Nuclease_YqgF"/>
    <property type="match status" value="1"/>
</dbReference>
<dbReference type="RefSeq" id="WP_146399326.1">
    <property type="nucleotide sequence ID" value="NZ_SJPJ01000001.1"/>
</dbReference>
<dbReference type="Gene3D" id="3.30.420.140">
    <property type="entry name" value="YqgF/RNase H-like domain"/>
    <property type="match status" value="1"/>
</dbReference>
<gene>
    <name evidence="7" type="primary">yqgF</name>
    <name evidence="7" type="ORF">CA13_41410</name>
</gene>
<keyword evidence="1 5" id="KW-0963">Cytoplasm</keyword>
<organism evidence="7 8">
    <name type="scientific">Novipirellula herctigrandis</name>
    <dbReference type="NCBI Taxonomy" id="2527986"/>
    <lineage>
        <taxon>Bacteria</taxon>
        <taxon>Pseudomonadati</taxon>
        <taxon>Planctomycetota</taxon>
        <taxon>Planctomycetia</taxon>
        <taxon>Pirellulales</taxon>
        <taxon>Pirellulaceae</taxon>
        <taxon>Novipirellula</taxon>
    </lineage>
</organism>
<keyword evidence="4 5" id="KW-0378">Hydrolase</keyword>
<dbReference type="GO" id="GO:0016788">
    <property type="term" value="F:hydrolase activity, acting on ester bonds"/>
    <property type="evidence" value="ECO:0007669"/>
    <property type="project" value="UniProtKB-UniRule"/>
</dbReference>
<evidence type="ECO:0000313" key="8">
    <source>
        <dbReference type="Proteomes" id="UP000315010"/>
    </source>
</evidence>
<dbReference type="PANTHER" id="PTHR33317">
    <property type="entry name" value="POLYNUCLEOTIDYL TRANSFERASE, RIBONUCLEASE H-LIKE SUPERFAMILY PROTEIN"/>
    <property type="match status" value="1"/>
</dbReference>
<reference evidence="7 8" key="1">
    <citation type="submission" date="2019-02" db="EMBL/GenBank/DDBJ databases">
        <title>Deep-cultivation of Planctomycetes and their phenomic and genomic characterization uncovers novel biology.</title>
        <authorList>
            <person name="Wiegand S."/>
            <person name="Jogler M."/>
            <person name="Boedeker C."/>
            <person name="Pinto D."/>
            <person name="Vollmers J."/>
            <person name="Rivas-Marin E."/>
            <person name="Kohn T."/>
            <person name="Peeters S.H."/>
            <person name="Heuer A."/>
            <person name="Rast P."/>
            <person name="Oberbeckmann S."/>
            <person name="Bunk B."/>
            <person name="Jeske O."/>
            <person name="Meyerdierks A."/>
            <person name="Storesund J.E."/>
            <person name="Kallscheuer N."/>
            <person name="Luecker S."/>
            <person name="Lage O.M."/>
            <person name="Pohl T."/>
            <person name="Merkel B.J."/>
            <person name="Hornburger P."/>
            <person name="Mueller R.-W."/>
            <person name="Bruemmer F."/>
            <person name="Labrenz M."/>
            <person name="Spormann A.M."/>
            <person name="Op Den Camp H."/>
            <person name="Overmann J."/>
            <person name="Amann R."/>
            <person name="Jetten M.S.M."/>
            <person name="Mascher T."/>
            <person name="Medema M.H."/>
            <person name="Devos D.P."/>
            <person name="Kaster A.-K."/>
            <person name="Ovreas L."/>
            <person name="Rohde M."/>
            <person name="Galperin M.Y."/>
            <person name="Jogler C."/>
        </authorList>
    </citation>
    <scope>NUCLEOTIDE SEQUENCE [LARGE SCALE GENOMIC DNA]</scope>
    <source>
        <strain evidence="7 8">CA13</strain>
    </source>
</reference>
<evidence type="ECO:0000256" key="3">
    <source>
        <dbReference type="ARBA" id="ARBA00022722"/>
    </source>
</evidence>
<feature type="domain" description="YqgF/RNase H-like" evidence="6">
    <location>
        <begin position="14"/>
        <end position="114"/>
    </location>
</feature>
<dbReference type="GO" id="GO:0004518">
    <property type="term" value="F:nuclease activity"/>
    <property type="evidence" value="ECO:0007669"/>
    <property type="project" value="UniProtKB-KW"/>
</dbReference>
<comment type="function">
    <text evidence="5">Could be a nuclease involved in processing of the 5'-end of pre-16S rRNA.</text>
</comment>
<dbReference type="InterPro" id="IPR012337">
    <property type="entry name" value="RNaseH-like_sf"/>
</dbReference>
<evidence type="ECO:0000256" key="4">
    <source>
        <dbReference type="ARBA" id="ARBA00022801"/>
    </source>
</evidence>
<protein>
    <recommendedName>
        <fullName evidence="5">Putative pre-16S rRNA nuclease</fullName>
        <ecNumber evidence="5">3.1.-.-</ecNumber>
    </recommendedName>
</protein>